<keyword evidence="1" id="KW-0812">Transmembrane</keyword>
<sequence>AAWDYFGITKVSQYYEKTRPWFHKPDGIAIIVVTCILALFFLALLTFFIIRYCCFRK</sequence>
<comment type="caution">
    <text evidence="2">The sequence shown here is derived from an EMBL/GenBank/DDBJ whole genome shotgun (WGS) entry which is preliminary data.</text>
</comment>
<dbReference type="Proteomes" id="UP000678393">
    <property type="component" value="Unassembled WGS sequence"/>
</dbReference>
<evidence type="ECO:0000313" key="2">
    <source>
        <dbReference type="EMBL" id="CAG5129300.1"/>
    </source>
</evidence>
<reference evidence="2" key="1">
    <citation type="submission" date="2021-04" db="EMBL/GenBank/DDBJ databases">
        <authorList>
            <consortium name="Molecular Ecology Group"/>
        </authorList>
    </citation>
    <scope>NUCLEOTIDE SEQUENCE</scope>
</reference>
<dbReference type="AlphaFoldDB" id="A0A8S3ZNB3"/>
<gene>
    <name evidence="2" type="ORF">CUNI_LOCUS14858</name>
</gene>
<organism evidence="2 3">
    <name type="scientific">Candidula unifasciata</name>
    <dbReference type="NCBI Taxonomy" id="100452"/>
    <lineage>
        <taxon>Eukaryota</taxon>
        <taxon>Metazoa</taxon>
        <taxon>Spiralia</taxon>
        <taxon>Lophotrochozoa</taxon>
        <taxon>Mollusca</taxon>
        <taxon>Gastropoda</taxon>
        <taxon>Heterobranchia</taxon>
        <taxon>Euthyneura</taxon>
        <taxon>Panpulmonata</taxon>
        <taxon>Eupulmonata</taxon>
        <taxon>Stylommatophora</taxon>
        <taxon>Helicina</taxon>
        <taxon>Helicoidea</taxon>
        <taxon>Geomitridae</taxon>
        <taxon>Candidula</taxon>
    </lineage>
</organism>
<evidence type="ECO:0000313" key="3">
    <source>
        <dbReference type="Proteomes" id="UP000678393"/>
    </source>
</evidence>
<protein>
    <submittedName>
        <fullName evidence="2">Uncharacterized protein</fullName>
    </submittedName>
</protein>
<accession>A0A8S3ZNB3</accession>
<proteinExistence type="predicted"/>
<feature type="transmembrane region" description="Helical" evidence="1">
    <location>
        <begin position="28"/>
        <end position="50"/>
    </location>
</feature>
<keyword evidence="3" id="KW-1185">Reference proteome</keyword>
<keyword evidence="1" id="KW-0472">Membrane</keyword>
<evidence type="ECO:0000256" key="1">
    <source>
        <dbReference type="SAM" id="Phobius"/>
    </source>
</evidence>
<name>A0A8S3ZNB3_9EUPU</name>
<feature type="non-terminal residue" evidence="2">
    <location>
        <position position="57"/>
    </location>
</feature>
<dbReference type="EMBL" id="CAJHNH020003446">
    <property type="protein sequence ID" value="CAG5129300.1"/>
    <property type="molecule type" value="Genomic_DNA"/>
</dbReference>
<keyword evidence="1" id="KW-1133">Transmembrane helix</keyword>
<feature type="non-terminal residue" evidence="2">
    <location>
        <position position="1"/>
    </location>
</feature>